<dbReference type="SUPFAM" id="SSF55961">
    <property type="entry name" value="Bet v1-like"/>
    <property type="match status" value="1"/>
</dbReference>
<dbReference type="PANTHER" id="PTHR31213">
    <property type="entry name" value="OS08G0374000 PROTEIN-RELATED"/>
    <property type="match status" value="1"/>
</dbReference>
<keyword evidence="4" id="KW-1185">Reference proteome</keyword>
<dbReference type="InterPro" id="IPR024949">
    <property type="entry name" value="Bet_v_I_allergen"/>
</dbReference>
<dbReference type="GO" id="GO:0009738">
    <property type="term" value="P:abscisic acid-activated signaling pathway"/>
    <property type="evidence" value="ECO:0007669"/>
    <property type="project" value="InterPro"/>
</dbReference>
<dbReference type="AlphaFoldDB" id="A0A2I0WCE6"/>
<dbReference type="GO" id="GO:0004864">
    <property type="term" value="F:protein phosphatase inhibitor activity"/>
    <property type="evidence" value="ECO:0007669"/>
    <property type="project" value="InterPro"/>
</dbReference>
<dbReference type="GO" id="GO:0010427">
    <property type="term" value="F:abscisic acid binding"/>
    <property type="evidence" value="ECO:0007669"/>
    <property type="project" value="InterPro"/>
</dbReference>
<evidence type="ECO:0000313" key="4">
    <source>
        <dbReference type="Proteomes" id="UP000233837"/>
    </source>
</evidence>
<dbReference type="GO" id="GO:0005737">
    <property type="term" value="C:cytoplasm"/>
    <property type="evidence" value="ECO:0007669"/>
    <property type="project" value="TreeGrafter"/>
</dbReference>
<dbReference type="PANTHER" id="PTHR31213:SF201">
    <property type="entry name" value="OS03G0300400 PROTEIN"/>
    <property type="match status" value="1"/>
</dbReference>
<feature type="domain" description="Bet v I/Major latex protein" evidence="2">
    <location>
        <begin position="19"/>
        <end position="161"/>
    </location>
</feature>
<dbReference type="PRINTS" id="PR00634">
    <property type="entry name" value="BETALLERGEN"/>
</dbReference>
<reference evidence="3 4" key="1">
    <citation type="journal article" date="2016" name="Sci. Rep.">
        <title>The Dendrobium catenatum Lindl. genome sequence provides insights into polysaccharide synthase, floral development and adaptive evolution.</title>
        <authorList>
            <person name="Zhang G.Q."/>
            <person name="Xu Q."/>
            <person name="Bian C."/>
            <person name="Tsai W.C."/>
            <person name="Yeh C.M."/>
            <person name="Liu K.W."/>
            <person name="Yoshida K."/>
            <person name="Zhang L.S."/>
            <person name="Chang S.B."/>
            <person name="Chen F."/>
            <person name="Shi Y."/>
            <person name="Su Y.Y."/>
            <person name="Zhang Y.Q."/>
            <person name="Chen L.J."/>
            <person name="Yin Y."/>
            <person name="Lin M."/>
            <person name="Huang H."/>
            <person name="Deng H."/>
            <person name="Wang Z.W."/>
            <person name="Zhu S.L."/>
            <person name="Zhao X."/>
            <person name="Deng C."/>
            <person name="Niu S.C."/>
            <person name="Huang J."/>
            <person name="Wang M."/>
            <person name="Liu G.H."/>
            <person name="Yang H.J."/>
            <person name="Xiao X.J."/>
            <person name="Hsiao Y.Y."/>
            <person name="Wu W.L."/>
            <person name="Chen Y.Y."/>
            <person name="Mitsuda N."/>
            <person name="Ohme-Takagi M."/>
            <person name="Luo Y.B."/>
            <person name="Van de Peer Y."/>
            <person name="Liu Z.J."/>
        </authorList>
    </citation>
    <scope>NUCLEOTIDE SEQUENCE [LARGE SCALE GENOMIC DNA]</scope>
    <source>
        <tissue evidence="3">The whole plant</tissue>
    </source>
</reference>
<dbReference type="InterPro" id="IPR050279">
    <property type="entry name" value="Plant_def-hormone_signal"/>
</dbReference>
<dbReference type="Gene3D" id="3.30.530.20">
    <property type="match status" value="1"/>
</dbReference>
<dbReference type="FunFam" id="3.30.530.20:FF:000007">
    <property type="entry name" value="Major pollen allergen Bet v 1-A"/>
    <property type="match status" value="1"/>
</dbReference>
<gene>
    <name evidence="3" type="primary">PR1</name>
    <name evidence="3" type="ORF">MA16_Dca011010</name>
</gene>
<evidence type="ECO:0000313" key="3">
    <source>
        <dbReference type="EMBL" id="PKU73320.1"/>
    </source>
</evidence>
<dbReference type="EMBL" id="KZ502753">
    <property type="protein sequence ID" value="PKU73320.1"/>
    <property type="molecule type" value="Genomic_DNA"/>
</dbReference>
<dbReference type="InterPro" id="IPR023393">
    <property type="entry name" value="START-like_dom_sf"/>
</dbReference>
<protein>
    <submittedName>
        <fullName evidence="3">Pathogenesis-related protein 1</fullName>
    </submittedName>
</protein>
<sequence>MGRGSIMVSGSFTFQEVSTVGPDRLWKAGILDAHNLLPKLLPDFISKVELLEGDGGAGTVKKFHFSEAVKEFRFIVDKTEELNNEKYILKQSIIEGGLIGLRLKSYSFEMKLDVGNNGENLQKTTVFYETLDDTPLSAEEQEQISASLSMMTKAVEAYLIANPAAYA</sequence>
<dbReference type="GO" id="GO:0038023">
    <property type="term" value="F:signaling receptor activity"/>
    <property type="evidence" value="ECO:0007669"/>
    <property type="project" value="InterPro"/>
</dbReference>
<dbReference type="CDD" id="cd07816">
    <property type="entry name" value="Bet_v1-like"/>
    <property type="match status" value="1"/>
</dbReference>
<dbReference type="GO" id="GO:0006952">
    <property type="term" value="P:defense response"/>
    <property type="evidence" value="ECO:0007669"/>
    <property type="project" value="InterPro"/>
</dbReference>
<reference evidence="3 4" key="2">
    <citation type="journal article" date="2017" name="Nature">
        <title>The Apostasia genome and the evolution of orchids.</title>
        <authorList>
            <person name="Zhang G.Q."/>
            <person name="Liu K.W."/>
            <person name="Li Z."/>
            <person name="Lohaus R."/>
            <person name="Hsiao Y.Y."/>
            <person name="Niu S.C."/>
            <person name="Wang J.Y."/>
            <person name="Lin Y.C."/>
            <person name="Xu Q."/>
            <person name="Chen L.J."/>
            <person name="Yoshida K."/>
            <person name="Fujiwara S."/>
            <person name="Wang Z.W."/>
            <person name="Zhang Y.Q."/>
            <person name="Mitsuda N."/>
            <person name="Wang M."/>
            <person name="Liu G.H."/>
            <person name="Pecoraro L."/>
            <person name="Huang H.X."/>
            <person name="Xiao X.J."/>
            <person name="Lin M."/>
            <person name="Wu X.Y."/>
            <person name="Wu W.L."/>
            <person name="Chen Y.Y."/>
            <person name="Chang S.B."/>
            <person name="Sakamoto S."/>
            <person name="Ohme-Takagi M."/>
            <person name="Yagi M."/>
            <person name="Zeng S.J."/>
            <person name="Shen C.Y."/>
            <person name="Yeh C.M."/>
            <person name="Luo Y.B."/>
            <person name="Tsai W.C."/>
            <person name="Van de Peer Y."/>
            <person name="Liu Z.J."/>
        </authorList>
    </citation>
    <scope>NUCLEOTIDE SEQUENCE [LARGE SCALE GENOMIC DNA]</scope>
    <source>
        <tissue evidence="3">The whole plant</tissue>
    </source>
</reference>
<name>A0A2I0WCE6_9ASPA</name>
<accession>A0A2I0WCE6</accession>
<organism evidence="3 4">
    <name type="scientific">Dendrobium catenatum</name>
    <dbReference type="NCBI Taxonomy" id="906689"/>
    <lineage>
        <taxon>Eukaryota</taxon>
        <taxon>Viridiplantae</taxon>
        <taxon>Streptophyta</taxon>
        <taxon>Embryophyta</taxon>
        <taxon>Tracheophyta</taxon>
        <taxon>Spermatophyta</taxon>
        <taxon>Magnoliopsida</taxon>
        <taxon>Liliopsida</taxon>
        <taxon>Asparagales</taxon>
        <taxon>Orchidaceae</taxon>
        <taxon>Epidendroideae</taxon>
        <taxon>Malaxideae</taxon>
        <taxon>Dendrobiinae</taxon>
        <taxon>Dendrobium</taxon>
    </lineage>
</organism>
<proteinExistence type="inferred from homology"/>
<evidence type="ECO:0000259" key="2">
    <source>
        <dbReference type="Pfam" id="PF00407"/>
    </source>
</evidence>
<evidence type="ECO:0000256" key="1">
    <source>
        <dbReference type="ARBA" id="ARBA00009744"/>
    </source>
</evidence>
<comment type="similarity">
    <text evidence="1">Belongs to the BetVI family.</text>
</comment>
<dbReference type="Pfam" id="PF00407">
    <property type="entry name" value="Bet_v_1"/>
    <property type="match status" value="1"/>
</dbReference>
<dbReference type="InterPro" id="IPR000916">
    <property type="entry name" value="Bet_v_I/MLP"/>
</dbReference>
<dbReference type="Proteomes" id="UP000233837">
    <property type="component" value="Unassembled WGS sequence"/>
</dbReference>
<dbReference type="GO" id="GO:0005634">
    <property type="term" value="C:nucleus"/>
    <property type="evidence" value="ECO:0007669"/>
    <property type="project" value="TreeGrafter"/>
</dbReference>